<feature type="region of interest" description="Disordered" evidence="3">
    <location>
        <begin position="105"/>
        <end position="134"/>
    </location>
</feature>
<feature type="region of interest" description="Disordered" evidence="3">
    <location>
        <begin position="50"/>
        <end position="79"/>
    </location>
</feature>
<evidence type="ECO:0000256" key="1">
    <source>
        <dbReference type="ARBA" id="ARBA00022679"/>
    </source>
</evidence>
<protein>
    <submittedName>
        <fullName evidence="5">N-acetyltransferase</fullName>
    </submittedName>
</protein>
<evidence type="ECO:0000313" key="6">
    <source>
        <dbReference type="Proteomes" id="UP000265742"/>
    </source>
</evidence>
<dbReference type="Gene3D" id="3.40.630.30">
    <property type="match status" value="1"/>
</dbReference>
<evidence type="ECO:0000256" key="3">
    <source>
        <dbReference type="SAM" id="MobiDB-lite"/>
    </source>
</evidence>
<feature type="compositionally biased region" description="Basic and acidic residues" evidence="3">
    <location>
        <begin position="112"/>
        <end position="133"/>
    </location>
</feature>
<organism evidence="5 6">
    <name type="scientific">Amnibacterium setariae</name>
    <dbReference type="NCBI Taxonomy" id="2306585"/>
    <lineage>
        <taxon>Bacteria</taxon>
        <taxon>Bacillati</taxon>
        <taxon>Actinomycetota</taxon>
        <taxon>Actinomycetes</taxon>
        <taxon>Micrococcales</taxon>
        <taxon>Microbacteriaceae</taxon>
        <taxon>Amnibacterium</taxon>
    </lineage>
</organism>
<keyword evidence="1 5" id="KW-0808">Transferase</keyword>
<dbReference type="PANTHER" id="PTHR43877">
    <property type="entry name" value="AMINOALKYLPHOSPHONATE N-ACETYLTRANSFERASE-RELATED-RELATED"/>
    <property type="match status" value="1"/>
</dbReference>
<dbReference type="GO" id="GO:0016747">
    <property type="term" value="F:acyltransferase activity, transferring groups other than amino-acyl groups"/>
    <property type="evidence" value="ECO:0007669"/>
    <property type="project" value="InterPro"/>
</dbReference>
<comment type="caution">
    <text evidence="5">The sequence shown here is derived from an EMBL/GenBank/DDBJ whole genome shotgun (WGS) entry which is preliminary data.</text>
</comment>
<dbReference type="InterPro" id="IPR000182">
    <property type="entry name" value="GNAT_dom"/>
</dbReference>
<feature type="domain" description="N-acetyltransferase" evidence="4">
    <location>
        <begin position="202"/>
        <end position="349"/>
    </location>
</feature>
<dbReference type="Pfam" id="PF00583">
    <property type="entry name" value="Acetyltransf_1"/>
    <property type="match status" value="1"/>
</dbReference>
<feature type="compositionally biased region" description="Acidic residues" evidence="3">
    <location>
        <begin position="62"/>
        <end position="71"/>
    </location>
</feature>
<dbReference type="Proteomes" id="UP000265742">
    <property type="component" value="Unassembled WGS sequence"/>
</dbReference>
<accession>A0A3A1U2I3</accession>
<dbReference type="PANTHER" id="PTHR43877:SF2">
    <property type="entry name" value="AMINOALKYLPHOSPHONATE N-ACETYLTRANSFERASE-RELATED"/>
    <property type="match status" value="1"/>
</dbReference>
<keyword evidence="2" id="KW-0012">Acyltransferase</keyword>
<feature type="region of interest" description="Disordered" evidence="3">
    <location>
        <begin position="1"/>
        <end position="36"/>
    </location>
</feature>
<dbReference type="EMBL" id="QXTG01000001">
    <property type="protein sequence ID" value="RIX31145.1"/>
    <property type="molecule type" value="Genomic_DNA"/>
</dbReference>
<dbReference type="InterPro" id="IPR050832">
    <property type="entry name" value="Bact_Acetyltransf"/>
</dbReference>
<sequence length="349" mass="37630">MRRVRQVERRVGELPGVEAPEGQVDERGPRRAVGAGQPLGVALARDLPRHLQPGARVPDPGEVAEVEEGAGDDEHRPVGLRARERAAAVRRQHLRPEAGLVEEALRRVRPRRGGEGAQRHRERGDAQRGDRGDQVLGERLASRGGAAVLRVLDAVEPDDHAAGRVHLEHLAGVLGDHVGPCGLPSGHARHASRLRSEPVPVTRLRAARDADVPEIAAVVDAAFAAFVARTGIRPAPLGTDWPTTISALGALVATREDRVVGVLVLWPHPGHVLVETLAVLPAEHGTGLGSLLLDRAELTAIESGTNAVRLATNAAMTEAREFYSRRGFVERGRWTQQGYDRVHLEKRLA</sequence>
<feature type="compositionally biased region" description="Basic and acidic residues" evidence="3">
    <location>
        <begin position="1"/>
        <end position="12"/>
    </location>
</feature>
<dbReference type="InterPro" id="IPR016181">
    <property type="entry name" value="Acyl_CoA_acyltransferase"/>
</dbReference>
<dbReference type="PROSITE" id="PS51186">
    <property type="entry name" value="GNAT"/>
    <property type="match status" value="1"/>
</dbReference>
<reference evidence="6" key="1">
    <citation type="submission" date="2018-09" db="EMBL/GenBank/DDBJ databases">
        <authorList>
            <person name="Kim I."/>
        </authorList>
    </citation>
    <scope>NUCLEOTIDE SEQUENCE [LARGE SCALE GENOMIC DNA]</scope>
    <source>
        <strain evidence="6">DD4a</strain>
    </source>
</reference>
<name>A0A3A1U2I3_9MICO</name>
<dbReference type="AlphaFoldDB" id="A0A3A1U2I3"/>
<proteinExistence type="predicted"/>
<evidence type="ECO:0000313" key="5">
    <source>
        <dbReference type="EMBL" id="RIX31145.1"/>
    </source>
</evidence>
<dbReference type="SUPFAM" id="SSF55729">
    <property type="entry name" value="Acyl-CoA N-acyltransferases (Nat)"/>
    <property type="match status" value="1"/>
</dbReference>
<gene>
    <name evidence="5" type="ORF">D1781_07215</name>
</gene>
<dbReference type="CDD" id="cd04301">
    <property type="entry name" value="NAT_SF"/>
    <property type="match status" value="1"/>
</dbReference>
<evidence type="ECO:0000259" key="4">
    <source>
        <dbReference type="PROSITE" id="PS51186"/>
    </source>
</evidence>
<keyword evidence="6" id="KW-1185">Reference proteome</keyword>
<evidence type="ECO:0000256" key="2">
    <source>
        <dbReference type="ARBA" id="ARBA00023315"/>
    </source>
</evidence>